<dbReference type="PROSITE" id="PS50088">
    <property type="entry name" value="ANK_REPEAT"/>
    <property type="match status" value="2"/>
</dbReference>
<evidence type="ECO:0000313" key="5">
    <source>
        <dbReference type="EMBL" id="KAH8107835.1"/>
    </source>
</evidence>
<dbReference type="PROSITE" id="PS50297">
    <property type="entry name" value="ANK_REP_REGION"/>
    <property type="match status" value="2"/>
</dbReference>
<feature type="compositionally biased region" description="Polar residues" evidence="4">
    <location>
        <begin position="999"/>
        <end position="1035"/>
    </location>
</feature>
<dbReference type="AlphaFoldDB" id="A0A8K0UZR2"/>
<feature type="compositionally biased region" description="Acidic residues" evidence="4">
    <location>
        <begin position="726"/>
        <end position="736"/>
    </location>
</feature>
<proteinExistence type="predicted"/>
<evidence type="ECO:0000256" key="4">
    <source>
        <dbReference type="SAM" id="MobiDB-lite"/>
    </source>
</evidence>
<sequence>MPGVSKGLRAEAKYNVILDFPHLGLHSAAATGNIGLVKYALEHGQPINSVLDGVLPLHAACSGGDDLVVRLLIDKGADVNAPRLPRRYSNDKNRDASTPIVGTSGSTPLHFACANGHTSVVLTLLLHGAHPDRPDKHGVTPEMLARNNGWSDCADVLKQWSHNKDKDLREREGLSTADSFPESADPATKSHRQYCGQTDCRDCSTRKRLRVKRSIDNALNILKPSSHSSSPCPALTPLASTSTSGGDEPPSPTGHLGEYPHLAPTDAGSDEISARRPSHPPVGDAPRGSTSGRRPSGFSASTGSSSRRPRSAGTDAEQPSTPAKIKGKISLLNIFKKGTGETPESLSASSSAFHSTSPSPAPDSRTSSIPIAGGSYRSNRSTDALNSTPPDYSPFGVAQRIRNRLLSESSGNSPSRLPLELHGARSKESLVVVNDASSATDQQSYPTSTRSPPIRPILRAHGRSSSSQSAAMVPTSSQESTRVHSPGSSGRALRFDATATSTTTSANRPDRRRHESRSPSRGPRGSTSYTSLRSRSPGSPWGMSFRQESEGDISMPYTSPPAEYPERKSGNGNIEEEDEEEEYGQPVVPHVGLVHSSSGSSSSDIITPAQEEGQDVFDCPFSINRPLQDDEDTSTVGAAPSSRGNLLGIDGIDSRMRGDSLSSMSTNPSAYVVTPALSHMNLPAASIYSPPSFGAELPEDTDEAADEQGMVPFKRSEIRISHIDVDEGDSSQDEGEVVSPSPPSSTTTRSSRTSRPVDIDIRSISSHAQAEALVQHAQQRVFDFVNNPSEEDVNNGSSSPASTLLGAVSGEGRTPLSARLAAYGQSLKIEQKFKEEETKKRSPRIAKNSGASSRSGGVLEVVGEVKEDVKEREGTASARVPGTKGLDRTFSLDERHPTSGSRSGRVRRPHTAGGTPISANPDSLVPRERSPLRASSSTHQHSLSSAAALSSFEPSAKSSLRLGGSGNNTPMVATSITPPTYLLTPTTPLTKIESRTDSHSLAPSQSHTHPRSLSQSHTPIRHSSSLSPFDNMSHIQRSRTPDPTNYDTPSTRPVGVPLSRYSTAPNDGFEFEKTLSKQEREMARASKLTKMGFAAAGVGGAGVPAEGWTGRSGGGGQKHRFGGIKTLVQSLTGKS</sequence>
<dbReference type="SUPFAM" id="SSF48403">
    <property type="entry name" value="Ankyrin repeat"/>
    <property type="match status" value="1"/>
</dbReference>
<feature type="compositionally biased region" description="Low complexity" evidence="4">
    <location>
        <begin position="744"/>
        <end position="754"/>
    </location>
</feature>
<feature type="compositionally biased region" description="Low complexity" evidence="4">
    <location>
        <begin position="345"/>
        <end position="358"/>
    </location>
</feature>
<feature type="compositionally biased region" description="Polar residues" evidence="4">
    <location>
        <begin position="435"/>
        <end position="451"/>
    </location>
</feature>
<feature type="repeat" description="ANK" evidence="3">
    <location>
        <begin position="104"/>
        <end position="136"/>
    </location>
</feature>
<dbReference type="PANTHER" id="PTHR24173">
    <property type="entry name" value="ANKYRIN REPEAT CONTAINING"/>
    <property type="match status" value="1"/>
</dbReference>
<feature type="compositionally biased region" description="Low complexity" evidence="4">
    <location>
        <begin position="977"/>
        <end position="990"/>
    </location>
</feature>
<accession>A0A8K0UZR2</accession>
<dbReference type="PANTHER" id="PTHR24173:SF74">
    <property type="entry name" value="ANKYRIN REPEAT DOMAIN-CONTAINING PROTEIN 16"/>
    <property type="match status" value="1"/>
</dbReference>
<feature type="compositionally biased region" description="Low complexity" evidence="4">
    <location>
        <begin position="497"/>
        <end position="506"/>
    </location>
</feature>
<feature type="region of interest" description="Disordered" evidence="4">
    <location>
        <begin position="167"/>
        <end position="195"/>
    </location>
</feature>
<evidence type="ECO:0000256" key="2">
    <source>
        <dbReference type="ARBA" id="ARBA00023043"/>
    </source>
</evidence>
<dbReference type="EMBL" id="JAEVFJ010000001">
    <property type="protein sequence ID" value="KAH8107835.1"/>
    <property type="molecule type" value="Genomic_DNA"/>
</dbReference>
<evidence type="ECO:0000313" key="6">
    <source>
        <dbReference type="Proteomes" id="UP000813824"/>
    </source>
</evidence>
<dbReference type="Proteomes" id="UP000813824">
    <property type="component" value="Unassembled WGS sequence"/>
</dbReference>
<feature type="region of interest" description="Disordered" evidence="4">
    <location>
        <begin position="626"/>
        <end position="651"/>
    </location>
</feature>
<organism evidence="5 6">
    <name type="scientific">Cristinia sonorae</name>
    <dbReference type="NCBI Taxonomy" id="1940300"/>
    <lineage>
        <taxon>Eukaryota</taxon>
        <taxon>Fungi</taxon>
        <taxon>Dikarya</taxon>
        <taxon>Basidiomycota</taxon>
        <taxon>Agaricomycotina</taxon>
        <taxon>Agaricomycetes</taxon>
        <taxon>Agaricomycetidae</taxon>
        <taxon>Agaricales</taxon>
        <taxon>Pleurotineae</taxon>
        <taxon>Stephanosporaceae</taxon>
        <taxon>Cristinia</taxon>
    </lineage>
</organism>
<reference evidence="5" key="1">
    <citation type="journal article" date="2021" name="New Phytol.">
        <title>Evolutionary innovations through gain and loss of genes in the ectomycorrhizal Boletales.</title>
        <authorList>
            <person name="Wu G."/>
            <person name="Miyauchi S."/>
            <person name="Morin E."/>
            <person name="Kuo A."/>
            <person name="Drula E."/>
            <person name="Varga T."/>
            <person name="Kohler A."/>
            <person name="Feng B."/>
            <person name="Cao Y."/>
            <person name="Lipzen A."/>
            <person name="Daum C."/>
            <person name="Hundley H."/>
            <person name="Pangilinan J."/>
            <person name="Johnson J."/>
            <person name="Barry K."/>
            <person name="LaButti K."/>
            <person name="Ng V."/>
            <person name="Ahrendt S."/>
            <person name="Min B."/>
            <person name="Choi I.G."/>
            <person name="Park H."/>
            <person name="Plett J.M."/>
            <person name="Magnuson J."/>
            <person name="Spatafora J.W."/>
            <person name="Nagy L.G."/>
            <person name="Henrissat B."/>
            <person name="Grigoriev I.V."/>
            <person name="Yang Z.L."/>
            <person name="Xu J."/>
            <person name="Martin F.M."/>
        </authorList>
    </citation>
    <scope>NUCLEOTIDE SEQUENCE</scope>
    <source>
        <strain evidence="5">KKN 215</strain>
    </source>
</reference>
<dbReference type="SMART" id="SM00248">
    <property type="entry name" value="ANK"/>
    <property type="match status" value="3"/>
</dbReference>
<evidence type="ECO:0008006" key="7">
    <source>
        <dbReference type="Google" id="ProtNLM"/>
    </source>
</evidence>
<dbReference type="Pfam" id="PF12796">
    <property type="entry name" value="Ank_2"/>
    <property type="match status" value="2"/>
</dbReference>
<feature type="compositionally biased region" description="Polar residues" evidence="4">
    <location>
        <begin position="967"/>
        <end position="976"/>
    </location>
</feature>
<keyword evidence="2 3" id="KW-0040">ANK repeat</keyword>
<feature type="compositionally biased region" description="Basic and acidic residues" evidence="4">
    <location>
        <begin position="863"/>
        <end position="874"/>
    </location>
</feature>
<name>A0A8K0UZR2_9AGAR</name>
<evidence type="ECO:0000256" key="3">
    <source>
        <dbReference type="PROSITE-ProRule" id="PRU00023"/>
    </source>
</evidence>
<dbReference type="InterPro" id="IPR036770">
    <property type="entry name" value="Ankyrin_rpt-contain_sf"/>
</dbReference>
<evidence type="ECO:0000256" key="1">
    <source>
        <dbReference type="ARBA" id="ARBA00022737"/>
    </source>
</evidence>
<protein>
    <recommendedName>
        <fullName evidence="7">Ankyrin</fullName>
    </recommendedName>
</protein>
<feature type="compositionally biased region" description="Low complexity" evidence="4">
    <location>
        <begin position="934"/>
        <end position="951"/>
    </location>
</feature>
<comment type="caution">
    <text evidence="5">The sequence shown here is derived from an EMBL/GenBank/DDBJ whole genome shotgun (WGS) entry which is preliminary data.</text>
</comment>
<feature type="region of interest" description="Disordered" evidence="4">
    <location>
        <begin position="220"/>
        <end position="585"/>
    </location>
</feature>
<feature type="compositionally biased region" description="Low complexity" evidence="4">
    <location>
        <begin position="519"/>
        <end position="528"/>
    </location>
</feature>
<keyword evidence="1" id="KW-0677">Repeat</keyword>
<feature type="region of interest" description="Disordered" evidence="4">
    <location>
        <begin position="832"/>
        <end position="1065"/>
    </location>
</feature>
<feature type="compositionally biased region" description="Acidic residues" evidence="4">
    <location>
        <begin position="574"/>
        <end position="583"/>
    </location>
</feature>
<feature type="compositionally biased region" description="Low complexity" evidence="4">
    <location>
        <begin position="294"/>
        <end position="314"/>
    </location>
</feature>
<feature type="repeat" description="ANK" evidence="3">
    <location>
        <begin position="52"/>
        <end position="84"/>
    </location>
</feature>
<feature type="compositionally biased region" description="Basic and acidic residues" evidence="4">
    <location>
        <begin position="508"/>
        <end position="518"/>
    </location>
</feature>
<dbReference type="Gene3D" id="1.25.40.20">
    <property type="entry name" value="Ankyrin repeat-containing domain"/>
    <property type="match status" value="1"/>
</dbReference>
<keyword evidence="6" id="KW-1185">Reference proteome</keyword>
<feature type="compositionally biased region" description="Polar residues" evidence="4">
    <location>
        <begin position="1041"/>
        <end position="1051"/>
    </location>
</feature>
<feature type="compositionally biased region" description="Basic and acidic residues" evidence="4">
    <location>
        <begin position="885"/>
        <end position="897"/>
    </location>
</feature>
<dbReference type="InterPro" id="IPR002110">
    <property type="entry name" value="Ankyrin_rpt"/>
</dbReference>
<dbReference type="OrthoDB" id="194358at2759"/>
<feature type="compositionally biased region" description="Polar residues" evidence="4">
    <location>
        <begin position="463"/>
        <end position="480"/>
    </location>
</feature>
<gene>
    <name evidence="5" type="ORF">BXZ70DRAFT_912873</name>
</gene>
<feature type="compositionally biased region" description="Polar residues" evidence="4">
    <location>
        <begin position="406"/>
        <end position="415"/>
    </location>
</feature>
<feature type="compositionally biased region" description="Polar residues" evidence="4">
    <location>
        <begin position="376"/>
        <end position="390"/>
    </location>
</feature>
<feature type="region of interest" description="Disordered" evidence="4">
    <location>
        <begin position="724"/>
        <end position="757"/>
    </location>
</feature>